<sequence length="144" mass="15640">DVYLLSGSTGVLCAYVLDASHASRGRSEGQRVGEPRGPDSSVRIALRDGEVLTSLVPASGPAGTSWLLASTSRGRLVKVYKTSRPLALHAKFVPRREARGGTDDEEQEEAVGLARGRYQYLTTPSKRSRGRSAPMPRPRHGQRR</sequence>
<gene>
    <name evidence="2" type="ORF">THAOC_27471</name>
</gene>
<organism evidence="2 3">
    <name type="scientific">Thalassiosira oceanica</name>
    <name type="common">Marine diatom</name>
    <dbReference type="NCBI Taxonomy" id="159749"/>
    <lineage>
        <taxon>Eukaryota</taxon>
        <taxon>Sar</taxon>
        <taxon>Stramenopiles</taxon>
        <taxon>Ochrophyta</taxon>
        <taxon>Bacillariophyta</taxon>
        <taxon>Coscinodiscophyceae</taxon>
        <taxon>Thalassiosirophycidae</taxon>
        <taxon>Thalassiosirales</taxon>
        <taxon>Thalassiosiraceae</taxon>
        <taxon>Thalassiosira</taxon>
    </lineage>
</organism>
<evidence type="ECO:0008006" key="4">
    <source>
        <dbReference type="Google" id="ProtNLM"/>
    </source>
</evidence>
<accession>K0RIV6</accession>
<dbReference type="Proteomes" id="UP000266841">
    <property type="component" value="Unassembled WGS sequence"/>
</dbReference>
<proteinExistence type="predicted"/>
<dbReference type="AlphaFoldDB" id="K0RIV6"/>
<dbReference type="OrthoDB" id="57199at2759"/>
<comment type="caution">
    <text evidence="2">The sequence shown here is derived from an EMBL/GenBank/DDBJ whole genome shotgun (WGS) entry which is preliminary data.</text>
</comment>
<keyword evidence="3" id="KW-1185">Reference proteome</keyword>
<feature type="non-terminal residue" evidence="2">
    <location>
        <position position="1"/>
    </location>
</feature>
<dbReference type="EMBL" id="AGNL01038373">
    <property type="protein sequence ID" value="EJK53150.1"/>
    <property type="molecule type" value="Genomic_DNA"/>
</dbReference>
<evidence type="ECO:0000256" key="1">
    <source>
        <dbReference type="SAM" id="MobiDB-lite"/>
    </source>
</evidence>
<feature type="region of interest" description="Disordered" evidence="1">
    <location>
        <begin position="95"/>
        <end position="144"/>
    </location>
</feature>
<name>K0RIV6_THAOC</name>
<protein>
    <recommendedName>
        <fullName evidence="4">Cleavage/polyadenylation specificity factor A subunit N-terminal domain-containing protein</fullName>
    </recommendedName>
</protein>
<reference evidence="2 3" key="1">
    <citation type="journal article" date="2012" name="Genome Biol.">
        <title>Genome and low-iron response of an oceanic diatom adapted to chronic iron limitation.</title>
        <authorList>
            <person name="Lommer M."/>
            <person name="Specht M."/>
            <person name="Roy A.S."/>
            <person name="Kraemer L."/>
            <person name="Andreson R."/>
            <person name="Gutowska M.A."/>
            <person name="Wolf J."/>
            <person name="Bergner S.V."/>
            <person name="Schilhabel M.B."/>
            <person name="Klostermeier U.C."/>
            <person name="Beiko R.G."/>
            <person name="Rosenstiel P."/>
            <person name="Hippler M."/>
            <person name="Laroche J."/>
        </authorList>
    </citation>
    <scope>NUCLEOTIDE SEQUENCE [LARGE SCALE GENOMIC DNA]</scope>
    <source>
        <strain evidence="2 3">CCMP1005</strain>
    </source>
</reference>
<evidence type="ECO:0000313" key="3">
    <source>
        <dbReference type="Proteomes" id="UP000266841"/>
    </source>
</evidence>
<dbReference type="eggNOG" id="ENOG502ST7Q">
    <property type="taxonomic scope" value="Eukaryota"/>
</dbReference>
<evidence type="ECO:0000313" key="2">
    <source>
        <dbReference type="EMBL" id="EJK53150.1"/>
    </source>
</evidence>